<comment type="pathway">
    <text evidence="1">Amino-acid biosynthesis; L-asparagine biosynthesis; L-asparagine from L-aspartate (L-Gln route): step 1/1.</text>
</comment>
<sequence>MATGPVRLVVIGFCPVTTGRLEELCRRLHTLTDVDAVARALPGSFHVVAADGATIRVQGSVSGLRQVFHARLGEVPIAADRADALAALTGAGIDMDALATRVVCGGMLPPPLSDRSVWAGVSTVAPDHCLLLEPERAREVRWWRPPEPELALEAGAAALRAALITAVDGRRGDTGALSADLSGGMDSTTLSFLAARHTPELLTFRWAEAEAGNDDNHFATQGAAALPEARHLVVAQDELPPIFTDPGSLADTERPYLYPRTLARVRHTARLLAGHGSRSHLAGHGADELFGPAPGYLYRLARRHPLTTVRHLRGHRALSRWPLAAVAGQLVRAGSPAQWWLTQAEQLTGPPPPRRVPALGWGLAPLRAPVWATDDAVAAAREALRATAEHAAPFADDRGQHQYLTALRITAPAYRQVSRLFGAAGVALHQPYLDDRVVEAALAVRLHERVTPWRYKPLLAESMRGLVPDVVLGRTTKGDFSADVRAGRQRNLTALLEVFADSVLADMGLVSPGALREYLLTPHADISRDITTEKLLGCETWARAARQPQPLANRIFLGSDDVPESASGRVHGRDR</sequence>
<dbReference type="EMBL" id="JBJDQH010000002">
    <property type="protein sequence ID" value="MFK4264781.1"/>
    <property type="molecule type" value="Genomic_DNA"/>
</dbReference>
<evidence type="ECO:0000259" key="5">
    <source>
        <dbReference type="Pfam" id="PF00733"/>
    </source>
</evidence>
<dbReference type="SUPFAM" id="SSF52402">
    <property type="entry name" value="Adenine nucleotide alpha hydrolases-like"/>
    <property type="match status" value="1"/>
</dbReference>
<evidence type="ECO:0000256" key="3">
    <source>
        <dbReference type="ARBA" id="ARBA00022888"/>
    </source>
</evidence>
<evidence type="ECO:0000256" key="2">
    <source>
        <dbReference type="ARBA" id="ARBA00012737"/>
    </source>
</evidence>
<comment type="catalytic activity">
    <reaction evidence="4">
        <text>L-aspartate + L-glutamine + ATP + H2O = L-asparagine + L-glutamate + AMP + diphosphate + H(+)</text>
        <dbReference type="Rhea" id="RHEA:12228"/>
        <dbReference type="ChEBI" id="CHEBI:15377"/>
        <dbReference type="ChEBI" id="CHEBI:15378"/>
        <dbReference type="ChEBI" id="CHEBI:29985"/>
        <dbReference type="ChEBI" id="CHEBI:29991"/>
        <dbReference type="ChEBI" id="CHEBI:30616"/>
        <dbReference type="ChEBI" id="CHEBI:33019"/>
        <dbReference type="ChEBI" id="CHEBI:58048"/>
        <dbReference type="ChEBI" id="CHEBI:58359"/>
        <dbReference type="ChEBI" id="CHEBI:456215"/>
        <dbReference type="EC" id="6.3.5.4"/>
    </reaction>
</comment>
<dbReference type="InterPro" id="IPR001962">
    <property type="entry name" value="Asn_synthase"/>
</dbReference>
<dbReference type="PANTHER" id="PTHR43284">
    <property type="entry name" value="ASPARAGINE SYNTHETASE (GLUTAMINE-HYDROLYZING)"/>
    <property type="match status" value="1"/>
</dbReference>
<reference evidence="6 7" key="1">
    <citation type="submission" date="2024-11" db="EMBL/GenBank/DDBJ databases">
        <title>The Natural Products Discovery Center: Release of the First 8490 Sequenced Strains for Exploring Actinobacteria Biosynthetic Diversity.</title>
        <authorList>
            <person name="Kalkreuter E."/>
            <person name="Kautsar S.A."/>
            <person name="Yang D."/>
            <person name="Bader C.D."/>
            <person name="Teijaro C.N."/>
            <person name="Fluegel L."/>
            <person name="Davis C.M."/>
            <person name="Simpson J.R."/>
            <person name="Lauterbach L."/>
            <person name="Steele A.D."/>
            <person name="Gui C."/>
            <person name="Meng S."/>
            <person name="Li G."/>
            <person name="Viehrig K."/>
            <person name="Ye F."/>
            <person name="Su P."/>
            <person name="Kiefer A.F."/>
            <person name="Nichols A."/>
            <person name="Cepeda A.J."/>
            <person name="Yan W."/>
            <person name="Fan B."/>
            <person name="Jiang Y."/>
            <person name="Adhikari A."/>
            <person name="Zheng C.-J."/>
            <person name="Schuster L."/>
            <person name="Cowan T.M."/>
            <person name="Smanski M.J."/>
            <person name="Chevrette M.G."/>
            <person name="De Carvalho L.P.S."/>
            <person name="Shen B."/>
        </authorList>
    </citation>
    <scope>NUCLEOTIDE SEQUENCE [LARGE SCALE GENOMIC DNA]</scope>
    <source>
        <strain evidence="6 7">NPDC020863</strain>
    </source>
</reference>
<keyword evidence="3" id="KW-0028">Amino-acid biosynthesis</keyword>
<dbReference type="EC" id="6.3.5.4" evidence="2"/>
<evidence type="ECO:0000313" key="6">
    <source>
        <dbReference type="EMBL" id="MFK4264781.1"/>
    </source>
</evidence>
<keyword evidence="3" id="KW-0061">Asparagine biosynthesis</keyword>
<evidence type="ECO:0000313" key="7">
    <source>
        <dbReference type="Proteomes" id="UP001620295"/>
    </source>
</evidence>
<evidence type="ECO:0000256" key="1">
    <source>
        <dbReference type="ARBA" id="ARBA00005187"/>
    </source>
</evidence>
<gene>
    <name evidence="6" type="ORF">ACI2L5_07545</name>
</gene>
<comment type="caution">
    <text evidence="6">The sequence shown here is derived from an EMBL/GenBank/DDBJ whole genome shotgun (WGS) entry which is preliminary data.</text>
</comment>
<dbReference type="RefSeq" id="WP_404745864.1">
    <property type="nucleotide sequence ID" value="NZ_JBJDQH010000002.1"/>
</dbReference>
<organism evidence="6 7">
    <name type="scientific">Streptomyces milbemycinicus</name>
    <dbReference type="NCBI Taxonomy" id="476552"/>
    <lineage>
        <taxon>Bacteria</taxon>
        <taxon>Bacillati</taxon>
        <taxon>Actinomycetota</taxon>
        <taxon>Actinomycetes</taxon>
        <taxon>Kitasatosporales</taxon>
        <taxon>Streptomycetaceae</taxon>
        <taxon>Streptomyces</taxon>
    </lineage>
</organism>
<dbReference type="InterPro" id="IPR051786">
    <property type="entry name" value="ASN_synthetase/amidase"/>
</dbReference>
<dbReference type="Pfam" id="PF00733">
    <property type="entry name" value="Asn_synthase"/>
    <property type="match status" value="1"/>
</dbReference>
<accession>A0ABW8LFU2</accession>
<dbReference type="PANTHER" id="PTHR43284:SF1">
    <property type="entry name" value="ASPARAGINE SYNTHETASE"/>
    <property type="match status" value="1"/>
</dbReference>
<evidence type="ECO:0000256" key="4">
    <source>
        <dbReference type="ARBA" id="ARBA00048741"/>
    </source>
</evidence>
<keyword evidence="7" id="KW-1185">Reference proteome</keyword>
<dbReference type="InterPro" id="IPR014729">
    <property type="entry name" value="Rossmann-like_a/b/a_fold"/>
</dbReference>
<dbReference type="Gene3D" id="3.40.50.620">
    <property type="entry name" value="HUPs"/>
    <property type="match status" value="2"/>
</dbReference>
<proteinExistence type="predicted"/>
<feature type="domain" description="Asparagine synthetase" evidence="5">
    <location>
        <begin position="159"/>
        <end position="542"/>
    </location>
</feature>
<name>A0ABW8LFU2_9ACTN</name>
<protein>
    <recommendedName>
        <fullName evidence="2">asparagine synthase (glutamine-hydrolyzing)</fullName>
        <ecNumber evidence="2">6.3.5.4</ecNumber>
    </recommendedName>
</protein>
<dbReference type="Proteomes" id="UP001620295">
    <property type="component" value="Unassembled WGS sequence"/>
</dbReference>